<dbReference type="GO" id="GO:0016151">
    <property type="term" value="F:nickel cation binding"/>
    <property type="evidence" value="ECO:0007669"/>
    <property type="project" value="UniProtKB-UniRule"/>
</dbReference>
<dbReference type="KEGG" id="hadh:FRZ61_27920"/>
<comment type="function">
    <text evidence="3">Required for maturation of urease via the functional incorporation of the urease nickel metallocenter.</text>
</comment>
<dbReference type="HAMAP" id="MF_01384">
    <property type="entry name" value="UreD"/>
    <property type="match status" value="1"/>
</dbReference>
<proteinExistence type="inferred from homology"/>
<protein>
    <recommendedName>
        <fullName evidence="3">Urease accessory protein UreD</fullName>
    </recommendedName>
</protein>
<dbReference type="AlphaFoldDB" id="A0A5J6MZA1"/>
<dbReference type="EMBL" id="CP042582">
    <property type="protein sequence ID" value="QEX22859.1"/>
    <property type="molecule type" value="Genomic_DNA"/>
</dbReference>
<evidence type="ECO:0000313" key="4">
    <source>
        <dbReference type="EMBL" id="QEX22859.1"/>
    </source>
</evidence>
<keyword evidence="5" id="KW-1185">Reference proteome</keyword>
<accession>A0A5J6MZA1</accession>
<dbReference type="Proteomes" id="UP000325797">
    <property type="component" value="Chromosome"/>
</dbReference>
<comment type="similarity">
    <text evidence="1 3">Belongs to the UreD family.</text>
</comment>
<dbReference type="PANTHER" id="PTHR33643:SF1">
    <property type="entry name" value="UREASE ACCESSORY PROTEIN D"/>
    <property type="match status" value="1"/>
</dbReference>
<dbReference type="OrthoDB" id="9798842at2"/>
<dbReference type="PANTHER" id="PTHR33643">
    <property type="entry name" value="UREASE ACCESSORY PROTEIN D"/>
    <property type="match status" value="1"/>
</dbReference>
<comment type="subcellular location">
    <subcellularLocation>
        <location evidence="3">Cytoplasm</location>
    </subcellularLocation>
</comment>
<dbReference type="RefSeq" id="WP_151118306.1">
    <property type="nucleotide sequence ID" value="NZ_CP042582.1"/>
</dbReference>
<comment type="subunit">
    <text evidence="3">UreD, UreF and UreG form a complex that acts as a GTP-hydrolysis-dependent molecular chaperone, activating the urease apoprotein by helping to assemble the nickel containing metallocenter of UreC. The UreE protein probably delivers the nickel.</text>
</comment>
<keyword evidence="2 3" id="KW-0143">Chaperone</keyword>
<evidence type="ECO:0000313" key="5">
    <source>
        <dbReference type="Proteomes" id="UP000325797"/>
    </source>
</evidence>
<evidence type="ECO:0000256" key="1">
    <source>
        <dbReference type="ARBA" id="ARBA00007177"/>
    </source>
</evidence>
<dbReference type="InterPro" id="IPR002669">
    <property type="entry name" value="UreD"/>
</dbReference>
<sequence>MFDAVLLSQSSSAPLERLPRARGAIRLEFKRRGAGTALDRFYQQGAARVRLPRQPAGEPPLAILLNMAGGVTGGDRFSSDVRLQPATAAIVTSQAAERAYRSAGGAATIENRIELQAGARLDWLPQETILFDRSHLERRLVVDLAPGARFLGVEAIVLGRRASGETVRQAQLQDSWRIRRGGRLIFADGLRLDGDVAASTARAAVFGGATAMATLVLVAEEAEGRLDEVRRLFADLPAESGASAWNGMLVARFLAVDGFELRQSLMPVLSLLHGARPLPRPWYC</sequence>
<dbReference type="GO" id="GO:0005737">
    <property type="term" value="C:cytoplasm"/>
    <property type="evidence" value="ECO:0007669"/>
    <property type="project" value="UniProtKB-SubCell"/>
</dbReference>
<keyword evidence="3" id="KW-0996">Nickel insertion</keyword>
<reference evidence="4 5" key="1">
    <citation type="submission" date="2019-08" db="EMBL/GenBank/DDBJ databases">
        <title>Hyperibacter terrae gen. nov., sp. nov. and Hyperibacter viscosus sp. nov., two new members in the family Rhodospirillaceae isolated from the rhizosphere of Hypericum perforatum.</title>
        <authorList>
            <person name="Noviana Z."/>
        </authorList>
    </citation>
    <scope>NUCLEOTIDE SEQUENCE [LARGE SCALE GENOMIC DNA]</scope>
    <source>
        <strain evidence="4 5">R5959</strain>
    </source>
</reference>
<evidence type="ECO:0000256" key="3">
    <source>
        <dbReference type="HAMAP-Rule" id="MF_01384"/>
    </source>
</evidence>
<organism evidence="4 5">
    <name type="scientific">Hypericibacter adhaerens</name>
    <dbReference type="NCBI Taxonomy" id="2602016"/>
    <lineage>
        <taxon>Bacteria</taxon>
        <taxon>Pseudomonadati</taxon>
        <taxon>Pseudomonadota</taxon>
        <taxon>Alphaproteobacteria</taxon>
        <taxon>Rhodospirillales</taxon>
        <taxon>Dongiaceae</taxon>
        <taxon>Hypericibacter</taxon>
    </lineage>
</organism>
<name>A0A5J6MZA1_9PROT</name>
<evidence type="ECO:0000256" key="2">
    <source>
        <dbReference type="ARBA" id="ARBA00023186"/>
    </source>
</evidence>
<keyword evidence="3" id="KW-0963">Cytoplasm</keyword>
<gene>
    <name evidence="3 4" type="primary">ureD</name>
    <name evidence="4" type="ORF">FRZ61_27920</name>
</gene>
<dbReference type="Pfam" id="PF01774">
    <property type="entry name" value="UreD"/>
    <property type="match status" value="1"/>
</dbReference>